<accession>A0A1W0WL99</accession>
<keyword evidence="5" id="KW-1185">Reference proteome</keyword>
<gene>
    <name evidence="4" type="ORF">BV898_09915</name>
</gene>
<proteinExistence type="predicted"/>
<dbReference type="PANTHER" id="PTHR37984">
    <property type="entry name" value="PROTEIN CBG26694"/>
    <property type="match status" value="1"/>
</dbReference>
<feature type="transmembrane region" description="Helical" evidence="2">
    <location>
        <begin position="340"/>
        <end position="360"/>
    </location>
</feature>
<dbReference type="InterPro" id="IPR050951">
    <property type="entry name" value="Retrovirus_Pol_polyprotein"/>
</dbReference>
<dbReference type="InterPro" id="IPR036397">
    <property type="entry name" value="RNaseH_sf"/>
</dbReference>
<feature type="region of interest" description="Disordered" evidence="1">
    <location>
        <begin position="415"/>
        <end position="477"/>
    </location>
</feature>
<keyword evidence="2" id="KW-1133">Transmembrane helix</keyword>
<evidence type="ECO:0000313" key="5">
    <source>
        <dbReference type="Proteomes" id="UP000192578"/>
    </source>
</evidence>
<reference evidence="5" key="1">
    <citation type="submission" date="2017-01" db="EMBL/GenBank/DDBJ databases">
        <title>Comparative genomics of anhydrobiosis in the tardigrade Hypsibius dujardini.</title>
        <authorList>
            <person name="Yoshida Y."/>
            <person name="Koutsovoulos G."/>
            <person name="Laetsch D."/>
            <person name="Stevens L."/>
            <person name="Kumar S."/>
            <person name="Horikawa D."/>
            <person name="Ishino K."/>
            <person name="Komine S."/>
            <person name="Tomita M."/>
            <person name="Blaxter M."/>
            <person name="Arakawa K."/>
        </authorList>
    </citation>
    <scope>NUCLEOTIDE SEQUENCE [LARGE SCALE GENOMIC DNA]</scope>
    <source>
        <strain evidence="5">Z151</strain>
    </source>
</reference>
<evidence type="ECO:0000256" key="2">
    <source>
        <dbReference type="SAM" id="Phobius"/>
    </source>
</evidence>
<dbReference type="OrthoDB" id="6428870at2759"/>
<protein>
    <submittedName>
        <fullName evidence="4">Transposon Ty3-G Gag-Pol polyprotein</fullName>
    </submittedName>
</protein>
<feature type="domain" description="Integrase catalytic" evidence="3">
    <location>
        <begin position="1"/>
        <end position="148"/>
    </location>
</feature>
<organism evidence="4 5">
    <name type="scientific">Hypsibius exemplaris</name>
    <name type="common">Freshwater tardigrade</name>
    <dbReference type="NCBI Taxonomy" id="2072580"/>
    <lineage>
        <taxon>Eukaryota</taxon>
        <taxon>Metazoa</taxon>
        <taxon>Ecdysozoa</taxon>
        <taxon>Tardigrada</taxon>
        <taxon>Eutardigrada</taxon>
        <taxon>Parachela</taxon>
        <taxon>Hypsibioidea</taxon>
        <taxon>Hypsibiidae</taxon>
        <taxon>Hypsibius</taxon>
    </lineage>
</organism>
<evidence type="ECO:0000313" key="4">
    <source>
        <dbReference type="EMBL" id="OQV15995.1"/>
    </source>
</evidence>
<dbReference type="Gene3D" id="3.30.420.10">
    <property type="entry name" value="Ribonuclease H-like superfamily/Ribonuclease H"/>
    <property type="match status" value="1"/>
</dbReference>
<evidence type="ECO:0000256" key="1">
    <source>
        <dbReference type="SAM" id="MobiDB-lite"/>
    </source>
</evidence>
<dbReference type="GO" id="GO:0015074">
    <property type="term" value="P:DNA integration"/>
    <property type="evidence" value="ECO:0007669"/>
    <property type="project" value="InterPro"/>
</dbReference>
<dbReference type="PROSITE" id="PS50994">
    <property type="entry name" value="INTEGRASE"/>
    <property type="match status" value="1"/>
</dbReference>
<sequence>MYLAVGKCPLSKYIVLRAVPSATALNAAKFLVERVVLIHGCPSEILTDRGTHFTGVMMQQILKILGIRHLTTTPYHQQSDGQAERAIQLVNNVLSHFVNNDQKNWCEAIPFVEWVVNTMKNETTGFCAFQLVYARSPVSPLDVAMGYDGLIEMKDPAAYSEATAGWLVKAREIAKEQVNRTHDKEAPRFNAKRSASAFEIGDLVLRWKSVPSPGLANKLVKHWLGPYRVVAVSDNGANCEIKPLIGRKKSFVVHVEALKPYVLRPGETEEAELEILNRSIEVVEIGEPAVENLNVSTLFEGTREMNVPVAVTAPNAEAEFLNDEPVDARPKRKTARPNRYGFFGMPMLLLLFIFVFAEVLPNSSAASPFTARMEDSLEITVHPSESHLFTEDLAPPLLTVMAAAVVDDPSVSLSIGPLGVGESQRRRNRCPRGEKRHKKRPRPESRTSAPSRSDSRVSGQFRQPSPRIPERPRTPRLHNHVHRIFDRTFGNYRPFRAFPSAPRVQRLDQCPRTRPILRFSANGQSLTGDQNVSILKRSLDMLDPTQTLSRTTNVRELALKPHAVPSLLMTMPMSLCLECQPIAYGAIGLNAMINEQEWETYMPAPMHGVNICRCARLVQPSTAPEDQFEITLRNPSDSQRCEAIIKTENRSERMCERPAQSVGLYIVPSGDKPVFFCDNHYDRARRHEMCICGEFPNSYDQRDMVQCVHNHLYHRGCVPADAPCCPHNHFVADETVEEKPHASNAGSRGGGGSRIFTSTNMAMMFAVVCLMLTPTSALTLIACDCTAPQLVGSVNFGTQGCEAEKALTFQDVDYSVVEHDPADFTFGGFGCRAWDLGVRVESFWDAETDTTTFRHPVSLSAQDCWRFVQTKTCNEKPMTSEDGVSWGYEHSPVATRKWLTVQENVVRNCILEPVTLDQPRGDDAVILRRSVKLADKRAEGFSVRHGTTYVWDPAPQGRQLTCQYSEIAAGSARLYETNRDSVTPLRLRDHDKQVDFALGNKTRLCGDREVVRVLDSDHIFIQLRYRLAENPLGTAVYHRFTVLAHNATSDLSRLEFQLKGHFQFYEYRNMDRFNELENQLRDYDCILAETNRNLVAVTSRFSAVQAAQMIGQPECYALRSFGKSGILSRCLSVNATFRGVNSRCGFQPVFNETFTIGHDGKSLKPLTPCYWRDSLANFNGIVHEYDSKTDDWKPMQPTFALSKVRWRAHFDAVVDHEAPLESLSLQGNPFDMNLLSEFSALMHDDGADTVDSFLDGRTVDIRESNAFSFFTLLQYVGSAVSFIFVLIIAILLIWVVVTLQNKFGCFRFPWKIRLFEPRGSSTLAPQAPYSITDTDRAGDSGALQDAESAVYVAAQGTSEEYVKIYPSTAEKGVGIERPVPLKI</sequence>
<feature type="compositionally biased region" description="Polar residues" evidence="1">
    <location>
        <begin position="446"/>
        <end position="463"/>
    </location>
</feature>
<dbReference type="EMBL" id="MTYJ01000080">
    <property type="protein sequence ID" value="OQV15995.1"/>
    <property type="molecule type" value="Genomic_DNA"/>
</dbReference>
<dbReference type="PANTHER" id="PTHR37984:SF5">
    <property type="entry name" value="PROTEIN NYNRIN-LIKE"/>
    <property type="match status" value="1"/>
</dbReference>
<evidence type="ECO:0000259" key="3">
    <source>
        <dbReference type="PROSITE" id="PS50994"/>
    </source>
</evidence>
<feature type="compositionally biased region" description="Basic residues" evidence="1">
    <location>
        <begin position="426"/>
        <end position="441"/>
    </location>
</feature>
<dbReference type="InterPro" id="IPR001584">
    <property type="entry name" value="Integrase_cat-core"/>
</dbReference>
<keyword evidence="2" id="KW-0472">Membrane</keyword>
<dbReference type="GO" id="GO:0003676">
    <property type="term" value="F:nucleic acid binding"/>
    <property type="evidence" value="ECO:0007669"/>
    <property type="project" value="InterPro"/>
</dbReference>
<comment type="caution">
    <text evidence="4">The sequence shown here is derived from an EMBL/GenBank/DDBJ whole genome shotgun (WGS) entry which is preliminary data.</text>
</comment>
<dbReference type="InterPro" id="IPR012337">
    <property type="entry name" value="RNaseH-like_sf"/>
</dbReference>
<dbReference type="Proteomes" id="UP000192578">
    <property type="component" value="Unassembled WGS sequence"/>
</dbReference>
<keyword evidence="2" id="KW-0812">Transmembrane</keyword>
<feature type="transmembrane region" description="Helical" evidence="2">
    <location>
        <begin position="1272"/>
        <end position="1297"/>
    </location>
</feature>
<dbReference type="SUPFAM" id="SSF53098">
    <property type="entry name" value="Ribonuclease H-like"/>
    <property type="match status" value="1"/>
</dbReference>
<name>A0A1W0WL99_HYPEX</name>